<dbReference type="RefSeq" id="WP_318702749.1">
    <property type="nucleotide sequence ID" value="NZ_CALWMU010000007.1"/>
</dbReference>
<reference evidence="2" key="2">
    <citation type="submission" date="2021-04" db="EMBL/GenBank/DDBJ databases">
        <authorList>
            <person name="Gilroy R."/>
        </authorList>
    </citation>
    <scope>NUCLEOTIDE SEQUENCE</scope>
    <source>
        <strain evidence="2">CHK195-6426</strain>
    </source>
</reference>
<organism evidence="2 3">
    <name type="scientific">Candidatus Acetatifactor stercoripullorum</name>
    <dbReference type="NCBI Taxonomy" id="2838414"/>
    <lineage>
        <taxon>Bacteria</taxon>
        <taxon>Bacillati</taxon>
        <taxon>Bacillota</taxon>
        <taxon>Clostridia</taxon>
        <taxon>Lachnospirales</taxon>
        <taxon>Lachnospiraceae</taxon>
        <taxon>Acetatifactor</taxon>
    </lineage>
</organism>
<evidence type="ECO:0000313" key="3">
    <source>
        <dbReference type="Proteomes" id="UP000824265"/>
    </source>
</evidence>
<dbReference type="SUPFAM" id="SSF55729">
    <property type="entry name" value="Acyl-CoA N-acyltransferases (Nat)"/>
    <property type="match status" value="1"/>
</dbReference>
<dbReference type="InterPro" id="IPR000182">
    <property type="entry name" value="GNAT_dom"/>
</dbReference>
<proteinExistence type="predicted"/>
<dbReference type="Gene3D" id="3.40.630.30">
    <property type="match status" value="1"/>
</dbReference>
<evidence type="ECO:0000259" key="1">
    <source>
        <dbReference type="Pfam" id="PF13673"/>
    </source>
</evidence>
<gene>
    <name evidence="2" type="ORF">H9742_11955</name>
</gene>
<evidence type="ECO:0000313" key="2">
    <source>
        <dbReference type="EMBL" id="HIW82208.1"/>
    </source>
</evidence>
<dbReference type="Pfam" id="PF13673">
    <property type="entry name" value="Acetyltransf_10"/>
    <property type="match status" value="1"/>
</dbReference>
<protein>
    <submittedName>
        <fullName evidence="2">GNAT family N-acetyltransferase</fullName>
    </submittedName>
</protein>
<comment type="caution">
    <text evidence="2">The sequence shown here is derived from an EMBL/GenBank/DDBJ whole genome shotgun (WGS) entry which is preliminary data.</text>
</comment>
<dbReference type="GO" id="GO:0016747">
    <property type="term" value="F:acyltransferase activity, transferring groups other than amino-acyl groups"/>
    <property type="evidence" value="ECO:0007669"/>
    <property type="project" value="InterPro"/>
</dbReference>
<dbReference type="EMBL" id="DXGH01000065">
    <property type="protein sequence ID" value="HIW82208.1"/>
    <property type="molecule type" value="Genomic_DNA"/>
</dbReference>
<feature type="domain" description="N-acetyltransferase" evidence="1">
    <location>
        <begin position="101"/>
        <end position="187"/>
    </location>
</feature>
<dbReference type="InterPro" id="IPR016181">
    <property type="entry name" value="Acyl_CoA_acyltransferase"/>
</dbReference>
<name>A0A9D1R804_9FIRM</name>
<sequence length="201" mass="23462">MKLVENIPQKELVRIKRIVGEAFITNELFHEFGTVEERKDLVIKYMDIYVDYVYESKALYQNSNGSAFIGLEYSEKQAILPKLKMLWRLLFTIPLPIMKKYMGHVKQIKDGNSRYIGQSHLAILMVCVSKDNQGKGYARELVDFAKQMSHEKQVPILFDTDMKDYAEMYQHMGCELYNSKTASNGVTRYNLVWKDGEKHET</sequence>
<dbReference type="Proteomes" id="UP000824265">
    <property type="component" value="Unassembled WGS sequence"/>
</dbReference>
<dbReference type="AlphaFoldDB" id="A0A9D1R804"/>
<accession>A0A9D1R804</accession>
<dbReference type="CDD" id="cd04301">
    <property type="entry name" value="NAT_SF"/>
    <property type="match status" value="1"/>
</dbReference>
<reference evidence="2" key="1">
    <citation type="journal article" date="2021" name="PeerJ">
        <title>Extensive microbial diversity within the chicken gut microbiome revealed by metagenomics and culture.</title>
        <authorList>
            <person name="Gilroy R."/>
            <person name="Ravi A."/>
            <person name="Getino M."/>
            <person name="Pursley I."/>
            <person name="Horton D.L."/>
            <person name="Alikhan N.F."/>
            <person name="Baker D."/>
            <person name="Gharbi K."/>
            <person name="Hall N."/>
            <person name="Watson M."/>
            <person name="Adriaenssens E.M."/>
            <person name="Foster-Nyarko E."/>
            <person name="Jarju S."/>
            <person name="Secka A."/>
            <person name="Antonio M."/>
            <person name="Oren A."/>
            <person name="Chaudhuri R.R."/>
            <person name="La Ragione R."/>
            <person name="Hildebrand F."/>
            <person name="Pallen M.J."/>
        </authorList>
    </citation>
    <scope>NUCLEOTIDE SEQUENCE</scope>
    <source>
        <strain evidence="2">CHK195-6426</strain>
    </source>
</reference>